<name>A0A1L2CVF7_9CAUD</name>
<gene>
    <name evidence="1" type="ORF">CBB_452</name>
</gene>
<protein>
    <submittedName>
        <fullName evidence="1">Uncharacterized protein</fullName>
    </submittedName>
</protein>
<organism evidence="1 2">
    <name type="scientific">Pectobacterium phage vB_PcaM_CBB</name>
    <dbReference type="NCBI Taxonomy" id="2772511"/>
    <lineage>
        <taxon>Viruses</taxon>
        <taxon>Duplodnaviria</taxon>
        <taxon>Heunggongvirae</taxon>
        <taxon>Uroviricota</taxon>
        <taxon>Caudoviricetes</taxon>
        <taxon>Mimasvirus</taxon>
        <taxon>Mimasvirus CBB</taxon>
    </lineage>
</organism>
<dbReference type="Proteomes" id="UP000223891">
    <property type="component" value="Segment"/>
</dbReference>
<reference evidence="2" key="1">
    <citation type="submission" date="2016-01" db="EMBL/GenBank/DDBJ databases">
        <title>Isolation and Characterization of Enterobacteria phage CBB.</title>
        <authorList>
            <person name="Buttimer C.T.H."/>
            <person name="Hendrix H."/>
            <person name="Alexandre H."/>
            <person name="O'Mahony J."/>
            <person name="Lavigne R."/>
            <person name="Coffey A."/>
        </authorList>
    </citation>
    <scope>NUCLEOTIDE SEQUENCE [LARGE SCALE GENOMIC DNA]</scope>
</reference>
<evidence type="ECO:0000313" key="1">
    <source>
        <dbReference type="EMBL" id="AMM44015.1"/>
    </source>
</evidence>
<evidence type="ECO:0000313" key="2">
    <source>
        <dbReference type="Proteomes" id="UP000223891"/>
    </source>
</evidence>
<proteinExistence type="predicted"/>
<dbReference type="EMBL" id="KU574722">
    <property type="protein sequence ID" value="AMM44015.1"/>
    <property type="molecule type" value="Genomic_DNA"/>
</dbReference>
<accession>A0A1L2CVF7</accession>
<sequence>MFYDYYYKVDGALRRHTSAEELNDEQVSNIFGAQKRVVLLEPVVFEREVQEDEKTKTVKEHVGFIGYVE</sequence>
<keyword evidence="2" id="KW-1185">Reference proteome</keyword>